<comment type="caution">
    <text evidence="1">The sequence shown here is derived from an EMBL/GenBank/DDBJ whole genome shotgun (WGS) entry which is preliminary data.</text>
</comment>
<organism evidence="1 2">
    <name type="scientific">Eretmocerus hayati</name>
    <dbReference type="NCBI Taxonomy" id="131215"/>
    <lineage>
        <taxon>Eukaryota</taxon>
        <taxon>Metazoa</taxon>
        <taxon>Ecdysozoa</taxon>
        <taxon>Arthropoda</taxon>
        <taxon>Hexapoda</taxon>
        <taxon>Insecta</taxon>
        <taxon>Pterygota</taxon>
        <taxon>Neoptera</taxon>
        <taxon>Endopterygota</taxon>
        <taxon>Hymenoptera</taxon>
        <taxon>Apocrita</taxon>
        <taxon>Proctotrupomorpha</taxon>
        <taxon>Chalcidoidea</taxon>
        <taxon>Aphelinidae</taxon>
        <taxon>Aphelininae</taxon>
        <taxon>Eretmocerus</taxon>
    </lineage>
</organism>
<evidence type="ECO:0000313" key="2">
    <source>
        <dbReference type="Proteomes" id="UP001239111"/>
    </source>
</evidence>
<dbReference type="EMBL" id="CM056742">
    <property type="protein sequence ID" value="KAJ8678690.1"/>
    <property type="molecule type" value="Genomic_DNA"/>
</dbReference>
<proteinExistence type="predicted"/>
<protein>
    <submittedName>
        <fullName evidence="1">Uncharacterized protein</fullName>
    </submittedName>
</protein>
<reference evidence="1" key="1">
    <citation type="submission" date="2023-04" db="EMBL/GenBank/DDBJ databases">
        <title>A chromosome-level genome assembly of the parasitoid wasp Eretmocerus hayati.</title>
        <authorList>
            <person name="Zhong Y."/>
            <person name="Liu S."/>
            <person name="Liu Y."/>
        </authorList>
    </citation>
    <scope>NUCLEOTIDE SEQUENCE</scope>
    <source>
        <strain evidence="1">ZJU_SS_LIU_2023</strain>
    </source>
</reference>
<dbReference type="Proteomes" id="UP001239111">
    <property type="component" value="Chromosome 2"/>
</dbReference>
<gene>
    <name evidence="1" type="ORF">QAD02_014477</name>
</gene>
<evidence type="ECO:0000313" key="1">
    <source>
        <dbReference type="EMBL" id="KAJ8678690.1"/>
    </source>
</evidence>
<accession>A0ACC2PAB1</accession>
<name>A0ACC2PAB1_9HYME</name>
<keyword evidence="2" id="KW-1185">Reference proteome</keyword>
<sequence>MNEESLVEEISCLKKKLREKEDNLIGLRREKQILQEHGLSNAEIARYSRQMLLPEIGLKGQLRLKNASVLIVGAGGLGCPSALYLAGAGVGHIGIVDYDDIEITNLHRQLLFSSANVGMSKVNVAKESLSRLNDNIRISPFKTQLDSKNALEIIKQFDVVLDATDNVATRYLLNDACVITGKPLVSGSAIQFEGQLTVYNHQGPCYRCIFPKPPPPEAVNNCGDSGVLGAVVGTIGVMQALQALKIILDLPGVLSGRLLIFDGMDMIFRNLKLRSKNIDCAVCGLNAAINTLIDYEEFCGAKANDKNPNLDLLDQNDRITVDNYHKLSNVPPKSYLLVDVRSNEEFEMCHLEDSINIPLTNLHHTSSLDDLKTEMVKVGPSISQIFVICRRGNDSQKAVKILKNSISDPSIQVKDIIGGIHAWTHQIDPSFPIY</sequence>